<accession>F9GCN5</accession>
<feature type="transmembrane region" description="Helical" evidence="1">
    <location>
        <begin position="97"/>
        <end position="114"/>
    </location>
</feature>
<evidence type="ECO:0000313" key="3">
    <source>
        <dbReference type="EMBL" id="EGU73072.1"/>
    </source>
</evidence>
<dbReference type="PANTHER" id="PTHR38794">
    <property type="entry name" value="INTEGRAL MEMBRANE PROTEIN"/>
    <property type="match status" value="1"/>
</dbReference>
<feature type="transmembrane region" description="Helical" evidence="1">
    <location>
        <begin position="126"/>
        <end position="149"/>
    </location>
</feature>
<dbReference type="AlphaFoldDB" id="F9GCN5"/>
<dbReference type="OrthoDB" id="3918601at2759"/>
<feature type="transmembrane region" description="Helical" evidence="1">
    <location>
        <begin position="20"/>
        <end position="39"/>
    </location>
</feature>
<feature type="transmembrane region" description="Helical" evidence="1">
    <location>
        <begin position="241"/>
        <end position="264"/>
    </location>
</feature>
<feature type="transmembrane region" description="Helical" evidence="1">
    <location>
        <begin position="207"/>
        <end position="229"/>
    </location>
</feature>
<protein>
    <recommendedName>
        <fullName evidence="2">Rhodopsin domain-containing protein</fullName>
    </recommendedName>
</protein>
<evidence type="ECO:0000256" key="1">
    <source>
        <dbReference type="SAM" id="Phobius"/>
    </source>
</evidence>
<evidence type="ECO:0000259" key="2">
    <source>
        <dbReference type="Pfam" id="PF20684"/>
    </source>
</evidence>
<feature type="domain" description="Rhodopsin" evidence="2">
    <location>
        <begin position="49"/>
        <end position="270"/>
    </location>
</feature>
<keyword evidence="1" id="KW-0472">Membrane</keyword>
<comment type="caution">
    <text evidence="3">The sequence shown here is derived from an EMBL/GenBank/DDBJ whole genome shotgun (WGS) entry which is preliminary data.</text>
</comment>
<feature type="transmembrane region" description="Helical" evidence="1">
    <location>
        <begin position="51"/>
        <end position="69"/>
    </location>
</feature>
<feature type="transmembrane region" description="Helical" evidence="1">
    <location>
        <begin position="169"/>
        <end position="195"/>
    </location>
</feature>
<dbReference type="EMBL" id="AFQF01005092">
    <property type="protein sequence ID" value="EGU73072.1"/>
    <property type="molecule type" value="Genomic_DNA"/>
</dbReference>
<dbReference type="PANTHER" id="PTHR38794:SF1">
    <property type="entry name" value="INTEGRAL MEMBRANE PROTEIN"/>
    <property type="match status" value="1"/>
</dbReference>
<keyword evidence="1" id="KW-1133">Transmembrane helix</keyword>
<dbReference type="InterPro" id="IPR049326">
    <property type="entry name" value="Rhodopsin_dom_fungi"/>
</dbReference>
<reference evidence="3" key="1">
    <citation type="journal article" date="2012" name="Mol. Plant Microbe Interact.">
        <title>A highly conserved effector in Fusarium oxysporum is required for full virulence on Arabidopsis.</title>
        <authorList>
            <person name="Thatcher L.F."/>
            <person name="Gardiner D.M."/>
            <person name="Kazan K."/>
            <person name="Manners J."/>
        </authorList>
    </citation>
    <scope>NUCLEOTIDE SEQUENCE [LARGE SCALE GENOMIC DNA]</scope>
    <source>
        <strain evidence="3">Fo5176</strain>
    </source>
</reference>
<keyword evidence="1" id="KW-0812">Transmembrane</keyword>
<gene>
    <name evidence="3" type="ORF">FOXB_16415</name>
</gene>
<dbReference type="Pfam" id="PF20684">
    <property type="entry name" value="Fung_rhodopsin"/>
    <property type="match status" value="1"/>
</dbReference>
<proteinExistence type="predicted"/>
<organism evidence="3">
    <name type="scientific">Fusarium oxysporum (strain Fo5176)</name>
    <name type="common">Fusarium vascular wilt</name>
    <dbReference type="NCBI Taxonomy" id="660025"/>
    <lineage>
        <taxon>Eukaryota</taxon>
        <taxon>Fungi</taxon>
        <taxon>Dikarya</taxon>
        <taxon>Ascomycota</taxon>
        <taxon>Pezizomycotina</taxon>
        <taxon>Sordariomycetes</taxon>
        <taxon>Hypocreomycetidae</taxon>
        <taxon>Hypocreales</taxon>
        <taxon>Nectriaceae</taxon>
        <taxon>Fusarium</taxon>
        <taxon>Fusarium oxysporum species complex</taxon>
    </lineage>
</organism>
<dbReference type="STRING" id="660025.F9GCN5"/>
<sequence>MILAHDYEAHDYETPTDKSRLIQTVSLALMMISIFSVLIRSTGRVMSGAGVLMIPQSIVVSLMGATNGLDKPYDVTPSEESHALQVTLSKAQYASDILFIASLSASKLSAIAMIRSLEDRSRETRTCVMISIILTLIWAVFSILGRSFSCPLPRFWDYIDGQCDRNTVIALRIGADALHIATDLLVTGVYLRIFMRLQMALRPKLEIIGLFLCRILSLLPATCHIYYYKRAMNSENPLFDIWISVVLVQIMQCVGITITCIPLLKQLLRKLKHGKTVGDGHVGSRSSGHHPQSTDSLGYDLQAPGHAPVGDHVTSSQEALV</sequence>
<name>F9GCN5_FUSOF</name>